<sequence length="163" mass="17763">MCNAAASTSFSLRSFFCPSRANPFTRNERFITTYDAREVGLTYHDSEWGCLGVTLRIPKPAHFRDVAANIGFVARRRCQTPWTGLGLAGTLTPYRGSGSSEPFGPYLGAAESSHVSCASSSVPSRFSTEHMVPEDHPNPGRSCGSKGTVAKRLTLRQCDQWAN</sequence>
<keyword evidence="3" id="KW-1185">Reference proteome</keyword>
<name>A0AAW2EE76_9HYME</name>
<proteinExistence type="predicted"/>
<evidence type="ECO:0000313" key="3">
    <source>
        <dbReference type="Proteomes" id="UP001430953"/>
    </source>
</evidence>
<feature type="compositionally biased region" description="Basic and acidic residues" evidence="1">
    <location>
        <begin position="127"/>
        <end position="138"/>
    </location>
</feature>
<feature type="region of interest" description="Disordered" evidence="1">
    <location>
        <begin position="126"/>
        <end position="146"/>
    </location>
</feature>
<dbReference type="EMBL" id="JADYXP020000024">
    <property type="protein sequence ID" value="KAL0101688.1"/>
    <property type="molecule type" value="Genomic_DNA"/>
</dbReference>
<comment type="caution">
    <text evidence="2">The sequence shown here is derived from an EMBL/GenBank/DDBJ whole genome shotgun (WGS) entry which is preliminary data.</text>
</comment>
<evidence type="ECO:0000313" key="2">
    <source>
        <dbReference type="EMBL" id="KAL0101688.1"/>
    </source>
</evidence>
<organism evidence="2 3">
    <name type="scientific">Cardiocondyla obscurior</name>
    <dbReference type="NCBI Taxonomy" id="286306"/>
    <lineage>
        <taxon>Eukaryota</taxon>
        <taxon>Metazoa</taxon>
        <taxon>Ecdysozoa</taxon>
        <taxon>Arthropoda</taxon>
        <taxon>Hexapoda</taxon>
        <taxon>Insecta</taxon>
        <taxon>Pterygota</taxon>
        <taxon>Neoptera</taxon>
        <taxon>Endopterygota</taxon>
        <taxon>Hymenoptera</taxon>
        <taxon>Apocrita</taxon>
        <taxon>Aculeata</taxon>
        <taxon>Formicoidea</taxon>
        <taxon>Formicidae</taxon>
        <taxon>Myrmicinae</taxon>
        <taxon>Cardiocondyla</taxon>
    </lineage>
</organism>
<accession>A0AAW2EE76</accession>
<dbReference type="AlphaFoldDB" id="A0AAW2EE76"/>
<dbReference type="Proteomes" id="UP001430953">
    <property type="component" value="Unassembled WGS sequence"/>
</dbReference>
<gene>
    <name evidence="2" type="ORF">PUN28_019094</name>
</gene>
<evidence type="ECO:0000256" key="1">
    <source>
        <dbReference type="SAM" id="MobiDB-lite"/>
    </source>
</evidence>
<protein>
    <submittedName>
        <fullName evidence="2">Uncharacterized protein</fullName>
    </submittedName>
</protein>
<reference evidence="2 3" key="1">
    <citation type="submission" date="2023-03" db="EMBL/GenBank/DDBJ databases">
        <title>High recombination rates correlate with genetic variation in Cardiocondyla obscurior ants.</title>
        <authorList>
            <person name="Errbii M."/>
        </authorList>
    </citation>
    <scope>NUCLEOTIDE SEQUENCE [LARGE SCALE GENOMIC DNA]</scope>
    <source>
        <strain evidence="2">Alpha-2009</strain>
        <tissue evidence="2">Whole body</tissue>
    </source>
</reference>